<accession>A0A6J7PC47</accession>
<gene>
    <name evidence="2" type="ORF">UFOPK3992_00764</name>
</gene>
<dbReference type="GO" id="GO:0004165">
    <property type="term" value="F:delta(3)-delta(2)-enoyl-CoA isomerase activity"/>
    <property type="evidence" value="ECO:0007669"/>
    <property type="project" value="TreeGrafter"/>
</dbReference>
<reference evidence="2" key="1">
    <citation type="submission" date="2020-05" db="EMBL/GenBank/DDBJ databases">
        <authorList>
            <person name="Chiriac C."/>
            <person name="Salcher M."/>
            <person name="Ghai R."/>
            <person name="Kavagutti S V."/>
        </authorList>
    </citation>
    <scope>NUCLEOTIDE SEQUENCE</scope>
</reference>
<dbReference type="GO" id="GO:0006635">
    <property type="term" value="P:fatty acid beta-oxidation"/>
    <property type="evidence" value="ECO:0007669"/>
    <property type="project" value="TreeGrafter"/>
</dbReference>
<dbReference type="GO" id="GO:0005777">
    <property type="term" value="C:peroxisome"/>
    <property type="evidence" value="ECO:0007669"/>
    <property type="project" value="TreeGrafter"/>
</dbReference>
<proteinExistence type="predicted"/>
<dbReference type="InterPro" id="IPR029045">
    <property type="entry name" value="ClpP/crotonase-like_dom_sf"/>
</dbReference>
<organism evidence="2">
    <name type="scientific">freshwater metagenome</name>
    <dbReference type="NCBI Taxonomy" id="449393"/>
    <lineage>
        <taxon>unclassified sequences</taxon>
        <taxon>metagenomes</taxon>
        <taxon>ecological metagenomes</taxon>
    </lineage>
</organism>
<name>A0A6J7PC47_9ZZZZ</name>
<sequence length="221" mass="23140">MTASLTRLDTIALLNLGSDENRWSVEWIESVNSALDEVVATEPTALVTTGSGKFFSNGLDVDWMAANGDRWGWYVEHIHALLSRMLTLPVPTIAALNGHTFGAGALLAMAHDFRAMRADRGFLCFPEVDIRIPFSPGMAALIQSKVSPQTAVAAMTTGRRYGGADALAAGLVDLTADESALLDSAIGVVAPLVGKDPATLGNVKATMFASAVAALALPLAT</sequence>
<dbReference type="SUPFAM" id="SSF52096">
    <property type="entry name" value="ClpP/crotonase"/>
    <property type="match status" value="1"/>
</dbReference>
<evidence type="ECO:0000313" key="2">
    <source>
        <dbReference type="EMBL" id="CAB5002987.1"/>
    </source>
</evidence>
<dbReference type="AlphaFoldDB" id="A0A6J7PC47"/>
<keyword evidence="1" id="KW-0443">Lipid metabolism</keyword>
<dbReference type="Pfam" id="PF00378">
    <property type="entry name" value="ECH_1"/>
    <property type="match status" value="1"/>
</dbReference>
<dbReference type="Gene3D" id="3.90.226.10">
    <property type="entry name" value="2-enoyl-CoA Hydratase, Chain A, domain 1"/>
    <property type="match status" value="1"/>
</dbReference>
<dbReference type="PANTHER" id="PTHR11941:SF75">
    <property type="entry name" value="ENOYL-COA HYDRATASE_ISOMERASE FAMILY PROTEIN"/>
    <property type="match status" value="1"/>
</dbReference>
<dbReference type="InterPro" id="IPR001753">
    <property type="entry name" value="Enoyl-CoA_hydra/iso"/>
</dbReference>
<dbReference type="EMBL" id="CAFBOZ010000092">
    <property type="protein sequence ID" value="CAB5002987.1"/>
    <property type="molecule type" value="Genomic_DNA"/>
</dbReference>
<protein>
    <submittedName>
        <fullName evidence="2">Unannotated protein</fullName>
    </submittedName>
</protein>
<dbReference type="CDD" id="cd06558">
    <property type="entry name" value="crotonase-like"/>
    <property type="match status" value="1"/>
</dbReference>
<evidence type="ECO:0000256" key="1">
    <source>
        <dbReference type="ARBA" id="ARBA00023098"/>
    </source>
</evidence>
<dbReference type="FunFam" id="3.90.226.10:FF:000049">
    <property type="entry name" value="Enoyl-CoA delta isomerase 3"/>
    <property type="match status" value="1"/>
</dbReference>
<dbReference type="PANTHER" id="PTHR11941">
    <property type="entry name" value="ENOYL-COA HYDRATASE-RELATED"/>
    <property type="match status" value="1"/>
</dbReference>